<dbReference type="Proteomes" id="UP001500936">
    <property type="component" value="Unassembled WGS sequence"/>
</dbReference>
<dbReference type="Gene3D" id="2.60.120.10">
    <property type="entry name" value="Jelly Rolls"/>
    <property type="match status" value="1"/>
</dbReference>
<dbReference type="RefSeq" id="WP_345269183.1">
    <property type="nucleotide sequence ID" value="NZ_BAABHB010000007.1"/>
</dbReference>
<keyword evidence="1" id="KW-0472">Membrane</keyword>
<dbReference type="SUPFAM" id="SSF51182">
    <property type="entry name" value="RmlC-like cupins"/>
    <property type="match status" value="1"/>
</dbReference>
<gene>
    <name evidence="3" type="ORF">GCM10023187_35170</name>
</gene>
<feature type="transmembrane region" description="Helical" evidence="1">
    <location>
        <begin position="155"/>
        <end position="174"/>
    </location>
</feature>
<dbReference type="InterPro" id="IPR053146">
    <property type="entry name" value="QDO-like"/>
</dbReference>
<evidence type="ECO:0000313" key="3">
    <source>
        <dbReference type="EMBL" id="GAA4410497.1"/>
    </source>
</evidence>
<sequence>MAKQGDKITNARTGQRMLFLRTGKETNGELLEIESFNLKSSMREPIHVHPKQESTAKVISGRLHFLVNGKEQIIGPGESITIPAGAPHCFWNEDDTEAHSVQQFSPALHIDEFFESFFALANDGKLNDQGMPPFLQLPLMGLKHKDEIRVINPPWPMQLLSYLILAPISFLMGYRPTYYSRK</sequence>
<evidence type="ECO:0000313" key="4">
    <source>
        <dbReference type="Proteomes" id="UP001500936"/>
    </source>
</evidence>
<feature type="domain" description="Cupin type-2" evidence="2">
    <location>
        <begin position="43"/>
        <end position="99"/>
    </location>
</feature>
<keyword evidence="1" id="KW-1133">Transmembrane helix</keyword>
<dbReference type="InterPro" id="IPR013096">
    <property type="entry name" value="Cupin_2"/>
</dbReference>
<dbReference type="InterPro" id="IPR014710">
    <property type="entry name" value="RmlC-like_jellyroll"/>
</dbReference>
<comment type="caution">
    <text evidence="3">The sequence shown here is derived from an EMBL/GenBank/DDBJ whole genome shotgun (WGS) entry which is preliminary data.</text>
</comment>
<organism evidence="3 4">
    <name type="scientific">Nibrella viscosa</name>
    <dbReference type="NCBI Taxonomy" id="1084524"/>
    <lineage>
        <taxon>Bacteria</taxon>
        <taxon>Pseudomonadati</taxon>
        <taxon>Bacteroidota</taxon>
        <taxon>Cytophagia</taxon>
        <taxon>Cytophagales</taxon>
        <taxon>Spirosomataceae</taxon>
        <taxon>Nibrella</taxon>
    </lineage>
</organism>
<dbReference type="InterPro" id="IPR011051">
    <property type="entry name" value="RmlC_Cupin_sf"/>
</dbReference>
<dbReference type="PANTHER" id="PTHR36440">
    <property type="entry name" value="PUTATIVE (AFU_ORTHOLOGUE AFUA_8G07350)-RELATED"/>
    <property type="match status" value="1"/>
</dbReference>
<dbReference type="Pfam" id="PF07883">
    <property type="entry name" value="Cupin_2"/>
    <property type="match status" value="1"/>
</dbReference>
<evidence type="ECO:0000259" key="2">
    <source>
        <dbReference type="Pfam" id="PF07883"/>
    </source>
</evidence>
<accession>A0ABP8KM30</accession>
<name>A0ABP8KM30_9BACT</name>
<protein>
    <recommendedName>
        <fullName evidence="2">Cupin type-2 domain-containing protein</fullName>
    </recommendedName>
</protein>
<keyword evidence="1" id="KW-0812">Transmembrane</keyword>
<dbReference type="PANTHER" id="PTHR36440:SF1">
    <property type="entry name" value="PUTATIVE (AFU_ORTHOLOGUE AFUA_8G07350)-RELATED"/>
    <property type="match status" value="1"/>
</dbReference>
<dbReference type="EMBL" id="BAABHB010000007">
    <property type="protein sequence ID" value="GAA4410497.1"/>
    <property type="molecule type" value="Genomic_DNA"/>
</dbReference>
<proteinExistence type="predicted"/>
<keyword evidence="4" id="KW-1185">Reference proteome</keyword>
<evidence type="ECO:0000256" key="1">
    <source>
        <dbReference type="SAM" id="Phobius"/>
    </source>
</evidence>
<reference evidence="4" key="1">
    <citation type="journal article" date="2019" name="Int. J. Syst. Evol. Microbiol.">
        <title>The Global Catalogue of Microorganisms (GCM) 10K type strain sequencing project: providing services to taxonomists for standard genome sequencing and annotation.</title>
        <authorList>
            <consortium name="The Broad Institute Genomics Platform"/>
            <consortium name="The Broad Institute Genome Sequencing Center for Infectious Disease"/>
            <person name="Wu L."/>
            <person name="Ma J."/>
        </authorList>
    </citation>
    <scope>NUCLEOTIDE SEQUENCE [LARGE SCALE GENOMIC DNA]</scope>
    <source>
        <strain evidence="4">JCM 17925</strain>
    </source>
</reference>